<dbReference type="GO" id="GO:0047631">
    <property type="term" value="F:ADP-ribose diphosphatase activity"/>
    <property type="evidence" value="ECO:0007669"/>
    <property type="project" value="TreeGrafter"/>
</dbReference>
<reference evidence="3" key="1">
    <citation type="journal article" date="2013" name="Proc. Natl. Acad. Sci. U.S.A.">
        <title>Genome structure and metabolic features in the red seaweed Chondrus crispus shed light on evolution of the Archaeplastida.</title>
        <authorList>
            <person name="Collen J."/>
            <person name="Porcel B."/>
            <person name="Carre W."/>
            <person name="Ball S.G."/>
            <person name="Chaparro C."/>
            <person name="Tonon T."/>
            <person name="Barbeyron T."/>
            <person name="Michel G."/>
            <person name="Noel B."/>
            <person name="Valentin K."/>
            <person name="Elias M."/>
            <person name="Artiguenave F."/>
            <person name="Arun A."/>
            <person name="Aury J.M."/>
            <person name="Barbosa-Neto J.F."/>
            <person name="Bothwell J.H."/>
            <person name="Bouget F.Y."/>
            <person name="Brillet L."/>
            <person name="Cabello-Hurtado F."/>
            <person name="Capella-Gutierrez S."/>
            <person name="Charrier B."/>
            <person name="Cladiere L."/>
            <person name="Cock J.M."/>
            <person name="Coelho S.M."/>
            <person name="Colleoni C."/>
            <person name="Czjzek M."/>
            <person name="Da Silva C."/>
            <person name="Delage L."/>
            <person name="Denoeud F."/>
            <person name="Deschamps P."/>
            <person name="Dittami S.M."/>
            <person name="Gabaldon T."/>
            <person name="Gachon C.M."/>
            <person name="Groisillier A."/>
            <person name="Herve C."/>
            <person name="Jabbari K."/>
            <person name="Katinka M."/>
            <person name="Kloareg B."/>
            <person name="Kowalczyk N."/>
            <person name="Labadie K."/>
            <person name="Leblanc C."/>
            <person name="Lopez P.J."/>
            <person name="McLachlan D.H."/>
            <person name="Meslet-Cladiere L."/>
            <person name="Moustafa A."/>
            <person name="Nehr Z."/>
            <person name="Nyvall Collen P."/>
            <person name="Panaud O."/>
            <person name="Partensky F."/>
            <person name="Poulain J."/>
            <person name="Rensing S.A."/>
            <person name="Rousvoal S."/>
            <person name="Samson G."/>
            <person name="Symeonidi A."/>
            <person name="Weissenbach J."/>
            <person name="Zambounis A."/>
            <person name="Wincker P."/>
            <person name="Boyen C."/>
        </authorList>
    </citation>
    <scope>NUCLEOTIDE SEQUENCE [LARGE SCALE GENOMIC DNA]</scope>
    <source>
        <strain evidence="3">cv. Stackhouse</strain>
    </source>
</reference>
<evidence type="ECO:0000259" key="1">
    <source>
        <dbReference type="Pfam" id="PF00149"/>
    </source>
</evidence>
<evidence type="ECO:0000313" key="3">
    <source>
        <dbReference type="Proteomes" id="UP000012073"/>
    </source>
</evidence>
<dbReference type="Gene3D" id="3.60.21.10">
    <property type="match status" value="1"/>
</dbReference>
<dbReference type="RefSeq" id="XP_005716471.1">
    <property type="nucleotide sequence ID" value="XM_005716414.1"/>
</dbReference>
<dbReference type="STRING" id="2769.R7QDR1"/>
<dbReference type="InterPro" id="IPR029052">
    <property type="entry name" value="Metallo-depent_PP-like"/>
</dbReference>
<dbReference type="InterPro" id="IPR004843">
    <property type="entry name" value="Calcineurin-like_PHP"/>
</dbReference>
<dbReference type="PANTHER" id="PTHR16509">
    <property type="match status" value="1"/>
</dbReference>
<organism evidence="2 3">
    <name type="scientific">Chondrus crispus</name>
    <name type="common">Carrageen Irish moss</name>
    <name type="synonym">Polymorpha crispa</name>
    <dbReference type="NCBI Taxonomy" id="2769"/>
    <lineage>
        <taxon>Eukaryota</taxon>
        <taxon>Rhodophyta</taxon>
        <taxon>Florideophyceae</taxon>
        <taxon>Rhodymeniophycidae</taxon>
        <taxon>Gigartinales</taxon>
        <taxon>Gigartinaceae</taxon>
        <taxon>Chondrus</taxon>
    </lineage>
</organism>
<proteinExistence type="predicted"/>
<dbReference type="EMBL" id="HG001794">
    <property type="protein sequence ID" value="CDF36652.1"/>
    <property type="molecule type" value="Genomic_DNA"/>
</dbReference>
<feature type="domain" description="Calcineurin-like phosphoesterase" evidence="1">
    <location>
        <begin position="17"/>
        <end position="219"/>
    </location>
</feature>
<dbReference type="AlphaFoldDB" id="R7QDR1"/>
<keyword evidence="3" id="KW-1185">Reference proteome</keyword>
<dbReference type="GeneID" id="17324185"/>
<dbReference type="OMA" id="GHNHAGN"/>
<dbReference type="PANTHER" id="PTHR16509:SF8">
    <property type="entry name" value="MANGANESE-DEPENDENT ADP-RIBOSE_CDP-ALCOHOL DIPHOSPHATASE"/>
    <property type="match status" value="1"/>
</dbReference>
<dbReference type="OrthoDB" id="9675250at2759"/>
<dbReference type="GO" id="GO:0008663">
    <property type="term" value="F:2',3'-cyclic-nucleotide 2'-phosphodiesterase activity"/>
    <property type="evidence" value="ECO:0007669"/>
    <property type="project" value="TreeGrafter"/>
</dbReference>
<dbReference type="Gramene" id="CDF36652">
    <property type="protein sequence ID" value="CDF36652"/>
    <property type="gene ID" value="CHC_T00008291001"/>
</dbReference>
<evidence type="ECO:0000313" key="2">
    <source>
        <dbReference type="EMBL" id="CDF36652.1"/>
    </source>
</evidence>
<gene>
    <name evidence="2" type="ORF">CHC_T00008291001</name>
</gene>
<dbReference type="GO" id="GO:0030145">
    <property type="term" value="F:manganese ion binding"/>
    <property type="evidence" value="ECO:0007669"/>
    <property type="project" value="TreeGrafter"/>
</dbReference>
<dbReference type="GO" id="GO:0047734">
    <property type="term" value="F:CDP-glycerol diphosphatase activity"/>
    <property type="evidence" value="ECO:0007669"/>
    <property type="project" value="TreeGrafter"/>
</dbReference>
<dbReference type="PhylomeDB" id="R7QDR1"/>
<dbReference type="Pfam" id="PF00149">
    <property type="entry name" value="Metallophos"/>
    <property type="match status" value="1"/>
</dbReference>
<dbReference type="KEGG" id="ccp:CHC_T00008291001"/>
<sequence>MLFPQNKRRHYRAALTKTERAVASFNESDALAVVHLGDIIDGVKECGIVSTERTYKDLRRVLSVLSHLRKPLLHVLGNHCVLLERESLLTTLKIEKPGYYYRNLSSMWRLIVIDTVDVSLNRDRRHPHFAEARDYLQAHRGEPHAKLWNGGLGAKQTRWLEQILARTAADGRFAVVCGHIPIVEEASESEGVIYGHKEVEKVLAAHGCVKAYFSGHHHAGGYAHKGGIHHVTFEGIIDADDDNGAFALVELRKDKIVVRGRGTMTSRALQIG</sequence>
<dbReference type="SUPFAM" id="SSF56300">
    <property type="entry name" value="Metallo-dependent phosphatases"/>
    <property type="match status" value="1"/>
</dbReference>
<name>R7QDR1_CHOCR</name>
<accession>R7QDR1</accession>
<dbReference type="Proteomes" id="UP000012073">
    <property type="component" value="Unassembled WGS sequence"/>
</dbReference>
<protein>
    <submittedName>
        <fullName evidence="2">Metallophosphoesterase</fullName>
    </submittedName>
</protein>